<accession>A0A1G8BFY3</accession>
<evidence type="ECO:0000256" key="4">
    <source>
        <dbReference type="ARBA" id="ARBA00022989"/>
    </source>
</evidence>
<comment type="subcellular location">
    <subcellularLocation>
        <location evidence="1">Cell membrane</location>
        <topology evidence="1">Multi-pass membrane protein</topology>
    </subcellularLocation>
</comment>
<dbReference type="InterPro" id="IPR033480">
    <property type="entry name" value="sCache_2"/>
</dbReference>
<keyword evidence="2" id="KW-1003">Cell membrane</keyword>
<evidence type="ECO:0000256" key="1">
    <source>
        <dbReference type="ARBA" id="ARBA00004651"/>
    </source>
</evidence>
<dbReference type="Gene3D" id="3.30.450.20">
    <property type="entry name" value="PAS domain"/>
    <property type="match status" value="1"/>
</dbReference>
<dbReference type="InterPro" id="IPR004010">
    <property type="entry name" value="Double_Cache_2"/>
</dbReference>
<dbReference type="GO" id="GO:0005886">
    <property type="term" value="C:plasma membrane"/>
    <property type="evidence" value="ECO:0007669"/>
    <property type="project" value="UniProtKB-SubCell"/>
</dbReference>
<dbReference type="RefSeq" id="WP_091936150.1">
    <property type="nucleotide sequence ID" value="NZ_FNCY01000005.1"/>
</dbReference>
<dbReference type="PROSITE" id="PS50111">
    <property type="entry name" value="CHEMOTAXIS_TRANSDUC_2"/>
    <property type="match status" value="1"/>
</dbReference>
<dbReference type="Proteomes" id="UP000198607">
    <property type="component" value="Unassembled WGS sequence"/>
</dbReference>
<evidence type="ECO:0000313" key="12">
    <source>
        <dbReference type="Proteomes" id="UP000198607"/>
    </source>
</evidence>
<dbReference type="SUPFAM" id="SSF58104">
    <property type="entry name" value="Methyl-accepting chemotaxis protein (MCP) signaling domain"/>
    <property type="match status" value="1"/>
</dbReference>
<evidence type="ECO:0000256" key="8">
    <source>
        <dbReference type="PROSITE-ProRule" id="PRU00284"/>
    </source>
</evidence>
<evidence type="ECO:0000256" key="5">
    <source>
        <dbReference type="ARBA" id="ARBA00023136"/>
    </source>
</evidence>
<comment type="similarity">
    <text evidence="7">Belongs to the methyl-accepting chemotaxis (MCP) protein family.</text>
</comment>
<dbReference type="InterPro" id="IPR004090">
    <property type="entry name" value="Chemotax_Me-accpt_rcpt"/>
</dbReference>
<keyword evidence="3 9" id="KW-0812">Transmembrane</keyword>
<dbReference type="Pfam" id="PF08269">
    <property type="entry name" value="dCache_2"/>
    <property type="match status" value="1"/>
</dbReference>
<dbReference type="CDD" id="cd11386">
    <property type="entry name" value="MCP_signal"/>
    <property type="match status" value="1"/>
</dbReference>
<feature type="transmembrane region" description="Helical" evidence="9">
    <location>
        <begin position="20"/>
        <end position="39"/>
    </location>
</feature>
<dbReference type="OrthoDB" id="9806477at2"/>
<dbReference type="SMART" id="SM00283">
    <property type="entry name" value="MA"/>
    <property type="match status" value="1"/>
</dbReference>
<proteinExistence type="inferred from homology"/>
<dbReference type="Gene3D" id="1.10.287.950">
    <property type="entry name" value="Methyl-accepting chemotaxis protein"/>
    <property type="match status" value="1"/>
</dbReference>
<evidence type="ECO:0000256" key="2">
    <source>
        <dbReference type="ARBA" id="ARBA00022475"/>
    </source>
</evidence>
<evidence type="ECO:0000256" key="3">
    <source>
        <dbReference type="ARBA" id="ARBA00022692"/>
    </source>
</evidence>
<evidence type="ECO:0000313" key="11">
    <source>
        <dbReference type="EMBL" id="SDH32156.1"/>
    </source>
</evidence>
<dbReference type="GO" id="GO:0007165">
    <property type="term" value="P:signal transduction"/>
    <property type="evidence" value="ECO:0007669"/>
    <property type="project" value="UniProtKB-KW"/>
</dbReference>
<dbReference type="PANTHER" id="PTHR32089:SF119">
    <property type="entry name" value="METHYL-ACCEPTING CHEMOTAXIS PROTEIN CTPL"/>
    <property type="match status" value="1"/>
</dbReference>
<dbReference type="SMART" id="SM01049">
    <property type="entry name" value="Cache_2"/>
    <property type="match status" value="1"/>
</dbReference>
<gene>
    <name evidence="11" type="ORF">SAMN05660652_01507</name>
</gene>
<dbReference type="PRINTS" id="PR00260">
    <property type="entry name" value="CHEMTRNSDUCR"/>
</dbReference>
<feature type="transmembrane region" description="Helical" evidence="9">
    <location>
        <begin position="217"/>
        <end position="237"/>
    </location>
</feature>
<dbReference type="PANTHER" id="PTHR32089">
    <property type="entry name" value="METHYL-ACCEPTING CHEMOTAXIS PROTEIN MCPB"/>
    <property type="match status" value="1"/>
</dbReference>
<dbReference type="AlphaFoldDB" id="A0A1G8BFY3"/>
<dbReference type="STRING" id="83767.SAMN05660652_01507"/>
<evidence type="ECO:0000256" key="6">
    <source>
        <dbReference type="ARBA" id="ARBA00023224"/>
    </source>
</evidence>
<dbReference type="InterPro" id="IPR004089">
    <property type="entry name" value="MCPsignal_dom"/>
</dbReference>
<name>A0A1G8BFY3_9RHOO</name>
<keyword evidence="6 8" id="KW-0807">Transducer</keyword>
<feature type="domain" description="Methyl-accepting transducer" evidence="10">
    <location>
        <begin position="301"/>
        <end position="541"/>
    </location>
</feature>
<dbReference type="Pfam" id="PF00015">
    <property type="entry name" value="MCPsignal"/>
    <property type="match status" value="1"/>
</dbReference>
<protein>
    <submittedName>
        <fullName evidence="11">Methyl-accepting chemotaxis protein</fullName>
    </submittedName>
</protein>
<keyword evidence="12" id="KW-1185">Reference proteome</keyword>
<sequence length="576" mass="61861">MLLSWISPRQGSLKTRLLVAPVASLICFAALGLLFLELIDTSLRRDRELQLVSVVEVASGVLQHYQALEADGSLSREAAQKAALQTLKKIRYSGTEYLWVNDQTLPYATMIMHPTVPALDGQVLDKESFNKATRMYSPDGATDEPLAHGNLFSSFVRIVAKHGQGFVAYEWPKPLPAGGVTTALYPKLSYVKGFEPWRWIVGSGVYIDDLRTAYWRIAWGVVAGLLAVGALTLIVALRVRRTLINEIGGELDGALAAIGRIASGDLATAIGDERTPPASMLASIESMRSQLNTLASAIIRNSNVLSDDMSTLTNDASSMSGRLAAQKSAFDEVRNLVERMQAQLLLMAEMAKDTENSTQSIAQRSVDGVSLMTETMRDMRLIAGIIEKSSGEVRLLSEQAQNVGRIVSLIHEIADQTNLLALNAAIEAARAGESGRGFAVVADEVRKLAERTGSATKDISTTVGQIQTKVLDVVAEMQSATPVAHAGVDTADKTVAMLNDFRQAAEDAVGKMTQLSVIVGQEVENSRNVVDTVGQSIEVTEQAVCMVEGAASIAAKADRTADELKGQASRFRVTGA</sequence>
<dbReference type="EMBL" id="FNCY01000005">
    <property type="protein sequence ID" value="SDH32156.1"/>
    <property type="molecule type" value="Genomic_DNA"/>
</dbReference>
<evidence type="ECO:0000256" key="7">
    <source>
        <dbReference type="ARBA" id="ARBA00029447"/>
    </source>
</evidence>
<dbReference type="GO" id="GO:0004888">
    <property type="term" value="F:transmembrane signaling receptor activity"/>
    <property type="evidence" value="ECO:0007669"/>
    <property type="project" value="InterPro"/>
</dbReference>
<evidence type="ECO:0000259" key="10">
    <source>
        <dbReference type="PROSITE" id="PS50111"/>
    </source>
</evidence>
<keyword evidence="4 9" id="KW-1133">Transmembrane helix</keyword>
<evidence type="ECO:0000256" key="9">
    <source>
        <dbReference type="SAM" id="Phobius"/>
    </source>
</evidence>
<dbReference type="GO" id="GO:0006935">
    <property type="term" value="P:chemotaxis"/>
    <property type="evidence" value="ECO:0007669"/>
    <property type="project" value="InterPro"/>
</dbReference>
<organism evidence="11 12">
    <name type="scientific">Propionivibrio dicarboxylicus</name>
    <dbReference type="NCBI Taxonomy" id="83767"/>
    <lineage>
        <taxon>Bacteria</taxon>
        <taxon>Pseudomonadati</taxon>
        <taxon>Pseudomonadota</taxon>
        <taxon>Betaproteobacteria</taxon>
        <taxon>Rhodocyclales</taxon>
        <taxon>Rhodocyclaceae</taxon>
        <taxon>Propionivibrio</taxon>
    </lineage>
</organism>
<keyword evidence="5 9" id="KW-0472">Membrane</keyword>
<reference evidence="11 12" key="1">
    <citation type="submission" date="2016-10" db="EMBL/GenBank/DDBJ databases">
        <authorList>
            <person name="de Groot N.N."/>
        </authorList>
    </citation>
    <scope>NUCLEOTIDE SEQUENCE [LARGE SCALE GENOMIC DNA]</scope>
    <source>
        <strain evidence="11 12">DSM 5885</strain>
    </source>
</reference>